<reference evidence="4" key="1">
    <citation type="journal article" date="2013" name="Nat. Genet.">
        <title>The draft genomes of soft-shell turtle and green sea turtle yield insights into the development and evolution of the turtle-specific body plan.</title>
        <authorList>
            <person name="Wang Z."/>
            <person name="Pascual-Anaya J."/>
            <person name="Zadissa A."/>
            <person name="Li W."/>
            <person name="Niimura Y."/>
            <person name="Huang Z."/>
            <person name="Li C."/>
            <person name="White S."/>
            <person name="Xiong Z."/>
            <person name="Fang D."/>
            <person name="Wang B."/>
            <person name="Ming Y."/>
            <person name="Chen Y."/>
            <person name="Zheng Y."/>
            <person name="Kuraku S."/>
            <person name="Pignatelli M."/>
            <person name="Herrero J."/>
            <person name="Beal K."/>
            <person name="Nozawa M."/>
            <person name="Li Q."/>
            <person name="Wang J."/>
            <person name="Zhang H."/>
            <person name="Yu L."/>
            <person name="Shigenobu S."/>
            <person name="Wang J."/>
            <person name="Liu J."/>
            <person name="Flicek P."/>
            <person name="Searle S."/>
            <person name="Wang J."/>
            <person name="Kuratani S."/>
            <person name="Yin Y."/>
            <person name="Aken B."/>
            <person name="Zhang G."/>
            <person name="Irie N."/>
        </authorList>
    </citation>
    <scope>NUCLEOTIDE SEQUENCE [LARGE SCALE GENOMIC DNA]</scope>
</reference>
<dbReference type="InterPro" id="IPR034985">
    <property type="entry name" value="hnRPLL_RRM1"/>
</dbReference>
<name>M7BH95_CHEMY</name>
<dbReference type="Gene3D" id="3.30.70.330">
    <property type="match status" value="3"/>
</dbReference>
<sequence>MDVGGSHHKVSVSPVVHVRGLCESVVEADLVEALEKFGTICYVMMMPFKRQALVEFENIESAKKCVTFAADEPVYIAGQQAFFNYSTSKRITRPGNTDDPSGGNKVLLLSIQNPLYPITVPTRLNVIRNDNDSWDYTKPYLGRRDRGKGRQRQAILGEHPSSFRHDGYGSHGPLLPLPSRYRMGSRDTPELVAYPLPQASSSYMHGGNPSGSVVMVSGLHQLKMNCSRVFNLFCLYGNIEKVKFMKTIPGTALVEMGDEYAVERAVTHLNNVKLFGKRLNVCVSKQHSVVPSQIFELEDGTSSYKDFAMSKNNRFTSAGQASKNIIQPPSCVLHYYNVPLCVTEETFVKLCDDHEVLTFIKYKVFDPKPSAKTLSGLLEWECKTDAVEALTVLNHYQIRVPTFSAVRVCEMYVLLILDCSSAV</sequence>
<evidence type="ECO:0000256" key="1">
    <source>
        <dbReference type="PROSITE-ProRule" id="PRU00176"/>
    </source>
</evidence>
<dbReference type="GO" id="GO:0005634">
    <property type="term" value="C:nucleus"/>
    <property type="evidence" value="ECO:0007669"/>
    <property type="project" value="InterPro"/>
</dbReference>
<feature type="domain" description="RRM" evidence="2">
    <location>
        <begin position="212"/>
        <end position="286"/>
    </location>
</feature>
<dbReference type="InterPro" id="IPR000504">
    <property type="entry name" value="RRM_dom"/>
</dbReference>
<dbReference type="GO" id="GO:0006397">
    <property type="term" value="P:mRNA processing"/>
    <property type="evidence" value="ECO:0007669"/>
    <property type="project" value="InterPro"/>
</dbReference>
<keyword evidence="1" id="KW-0694">RNA-binding</keyword>
<feature type="domain" description="RRM" evidence="2">
    <location>
        <begin position="14"/>
        <end position="88"/>
    </location>
</feature>
<dbReference type="Proteomes" id="UP000031443">
    <property type="component" value="Unassembled WGS sequence"/>
</dbReference>
<proteinExistence type="predicted"/>
<dbReference type="FunFam" id="3.30.70.330:FF:000073">
    <property type="entry name" value="Heterogeneous nuclear ribonucleoprotein L like"/>
    <property type="match status" value="1"/>
</dbReference>
<dbReference type="InterPro" id="IPR055204">
    <property type="entry name" value="HNRNPL_RRM"/>
</dbReference>
<gene>
    <name evidence="3" type="ORF">UY3_06264</name>
</gene>
<protein>
    <submittedName>
        <fullName evidence="3">Heterogeneous nuclear ribonucleoprotein L-like protein</fullName>
    </submittedName>
</protein>
<dbReference type="eggNOG" id="KOG1456">
    <property type="taxonomic scope" value="Eukaryota"/>
</dbReference>
<dbReference type="STRING" id="8469.M7BH95"/>
<dbReference type="PANTHER" id="PTHR15592">
    <property type="entry name" value="MATRIN 3/NUCLEAR PROTEIN 220-RELATED"/>
    <property type="match status" value="1"/>
</dbReference>
<dbReference type="GO" id="GO:1990904">
    <property type="term" value="C:ribonucleoprotein complex"/>
    <property type="evidence" value="ECO:0007669"/>
    <property type="project" value="UniProtKB-KW"/>
</dbReference>
<keyword evidence="4" id="KW-1185">Reference proteome</keyword>
<dbReference type="Pfam" id="PF13893">
    <property type="entry name" value="RRM_5"/>
    <property type="match status" value="1"/>
</dbReference>
<evidence type="ECO:0000313" key="4">
    <source>
        <dbReference type="Proteomes" id="UP000031443"/>
    </source>
</evidence>
<organism evidence="3 4">
    <name type="scientific">Chelonia mydas</name>
    <name type="common">Green sea-turtle</name>
    <name type="synonym">Chelonia agassizi</name>
    <dbReference type="NCBI Taxonomy" id="8469"/>
    <lineage>
        <taxon>Eukaryota</taxon>
        <taxon>Metazoa</taxon>
        <taxon>Chordata</taxon>
        <taxon>Craniata</taxon>
        <taxon>Vertebrata</taxon>
        <taxon>Euteleostomi</taxon>
        <taxon>Archelosauria</taxon>
        <taxon>Testudinata</taxon>
        <taxon>Testudines</taxon>
        <taxon>Cryptodira</taxon>
        <taxon>Durocryptodira</taxon>
        <taxon>Americhelydia</taxon>
        <taxon>Chelonioidea</taxon>
        <taxon>Cheloniidae</taxon>
        <taxon>Chelonia</taxon>
    </lineage>
</organism>
<dbReference type="AlphaFoldDB" id="M7BH95"/>
<dbReference type="CDD" id="cd12781">
    <property type="entry name" value="RRM1_hnRPLL"/>
    <property type="match status" value="1"/>
</dbReference>
<dbReference type="GO" id="GO:0003723">
    <property type="term" value="F:RNA binding"/>
    <property type="evidence" value="ECO:0007669"/>
    <property type="project" value="UniProtKB-UniRule"/>
</dbReference>
<accession>M7BH95</accession>
<dbReference type="InterPro" id="IPR012677">
    <property type="entry name" value="Nucleotide-bd_a/b_plait_sf"/>
</dbReference>
<dbReference type="FunFam" id="3.30.70.330:FF:000052">
    <property type="entry name" value="Heterogeneous nuclear ribonucleoprotein L like"/>
    <property type="match status" value="1"/>
</dbReference>
<dbReference type="InterPro" id="IPR006536">
    <property type="entry name" value="HnRNP-L/PTB"/>
</dbReference>
<dbReference type="SMART" id="SM00360">
    <property type="entry name" value="RRM"/>
    <property type="match status" value="2"/>
</dbReference>
<dbReference type="InterPro" id="IPR035979">
    <property type="entry name" value="RBD_domain_sf"/>
</dbReference>
<dbReference type="SUPFAM" id="SSF54928">
    <property type="entry name" value="RNA-binding domain, RBD"/>
    <property type="match status" value="2"/>
</dbReference>
<dbReference type="Pfam" id="PF22976">
    <property type="entry name" value="RRM_10"/>
    <property type="match status" value="1"/>
</dbReference>
<evidence type="ECO:0000313" key="3">
    <source>
        <dbReference type="EMBL" id="EMP36574.1"/>
    </source>
</evidence>
<evidence type="ECO:0000259" key="2">
    <source>
        <dbReference type="PROSITE" id="PS50102"/>
    </source>
</evidence>
<dbReference type="PROSITE" id="PS50102">
    <property type="entry name" value="RRM"/>
    <property type="match status" value="2"/>
</dbReference>
<keyword evidence="3" id="KW-0687">Ribonucleoprotein</keyword>
<dbReference type="Pfam" id="PF00076">
    <property type="entry name" value="RRM_1"/>
    <property type="match status" value="1"/>
</dbReference>
<dbReference type="NCBIfam" id="TIGR01649">
    <property type="entry name" value="hnRNP-L_PTB"/>
    <property type="match status" value="1"/>
</dbReference>
<dbReference type="FunFam" id="3.30.70.330:FF:000104">
    <property type="entry name" value="Heterogeneous nuclear ribonucleoprotein L like"/>
    <property type="match status" value="1"/>
</dbReference>
<dbReference type="EMBL" id="KB524693">
    <property type="protein sequence ID" value="EMP36574.1"/>
    <property type="molecule type" value="Genomic_DNA"/>
</dbReference>